<sequence length="1093" mass="118627">MRSSFLLRRSGVTAALLLLSVMPAAAQSARAQATGSPRPAYDPALYSDGTKTNPAFKSLRWRNVGPSRGGRATAVTGDPTKPLVFYFGAVNGGVWKTTNAGQSWENITDGKTDLSSVGAITVSPSDPNVIWVGTGEGKPREDLTYGTGVYRSTDGGQTWTPRGLANAQQITSLRVHPSNPDVAFVTSLGHAFGPSPDRGVFRTTDGGATWKKVLFLNDSTGAADLSIDVNNPRIVYASMWKFQRTPWGMDAGAGRSGLWKSTDGGDTWKEITFNPGMPKGLIGKIGVAVSPANSQRVYANIEAQDSLGGVFRSDDAGATWSRTSGDQKFVVRPFYYMSLTADPVNENTVYVMNLTVHRSIDGGRTFTPVRVPHGDTHIMWVDPKDPNRLINGNDGGATISMDGGRTWSTQGNQPTAQFYHVTTDTQQPYRIYGAQQDNTTVSIASRSDNGFIGERDWFPVAGCENAYIAIDAKNPNVTFGGCYMGQLTRHDKSTNTRRDVSVWLGNYDGVAVKDVPQRFQWTFPIHFSPHDPTTLYTTSQYVWRSKNQGASWDKISGDLTLADTNTMGRSGGPVSGDMTGTEWYATIFAFAESPVKAGVLWTGSDDGLVHVSTDNGSTWKNVSPKAFGKFTRVSIIEASPFDAGTAYLAANRYQQDDFTPYLFKTTDYGATWTRIDAGIPVGAYTRAIRSDIKRKGLLFAGTEAGIYTSFNDGVNWEPLQLNLPRVSVRDVHVHDNDLIVATHGRAFWSIDDISPLRALGDSITTKATHLFTPAPAMRWASGGGRGGGAGANPSFGVTIDYWLKTKPAAPITMQFLESNGTVIRTFTSDAPDKKDSTGNVQADSAANAARALQNVMQLAYAPADSVVHARAGANRFVWDLMYTGPKRIPGSINDDGSYEGAMAVPGDYAVRLIVGKDTLSRGFTVRPDPRVQLTTAEYKAQFDAATAVGARITSITEAVARMQDLQQQLDQRARQASSQAYADSVKTMATALRKKLEAVRAEVYEVYTKADQATLNYPIKLYQMFVTLNGQVNEGTNPPTRQHGEILTDLSTKLNVQLNTLQKLEENDLQQFNALLTRLGVPNVFVAPKKPIG</sequence>
<protein>
    <submittedName>
        <fullName evidence="4">Glycosyl hydrolase</fullName>
    </submittedName>
</protein>
<evidence type="ECO:0000313" key="4">
    <source>
        <dbReference type="EMBL" id="QJR35399.1"/>
    </source>
</evidence>
<feature type="chain" id="PRO_5026679256" evidence="2">
    <location>
        <begin position="27"/>
        <end position="1093"/>
    </location>
</feature>
<dbReference type="GO" id="GO:0016787">
    <property type="term" value="F:hydrolase activity"/>
    <property type="evidence" value="ECO:0007669"/>
    <property type="project" value="UniProtKB-KW"/>
</dbReference>
<dbReference type="RefSeq" id="WP_171224829.1">
    <property type="nucleotide sequence ID" value="NZ_CP053085.1"/>
</dbReference>
<dbReference type="InterPro" id="IPR031778">
    <property type="entry name" value="Sortilin_N"/>
</dbReference>
<dbReference type="AlphaFoldDB" id="A0A6M4INS4"/>
<dbReference type="Proteomes" id="UP000500938">
    <property type="component" value="Chromosome"/>
</dbReference>
<dbReference type="CDD" id="cd15482">
    <property type="entry name" value="Sialidase_non-viral"/>
    <property type="match status" value="1"/>
</dbReference>
<dbReference type="GO" id="GO:0010411">
    <property type="term" value="P:xyloglucan metabolic process"/>
    <property type="evidence" value="ECO:0007669"/>
    <property type="project" value="TreeGrafter"/>
</dbReference>
<evidence type="ECO:0000256" key="1">
    <source>
        <dbReference type="ARBA" id="ARBA00022737"/>
    </source>
</evidence>
<reference evidence="4 5" key="1">
    <citation type="submission" date="2020-05" db="EMBL/GenBank/DDBJ databases">
        <title>Complete genome sequence of Gemmatimonas greenlandica TET16.</title>
        <authorList>
            <person name="Zeng Y."/>
        </authorList>
    </citation>
    <scope>NUCLEOTIDE SEQUENCE [LARGE SCALE GENOMIC DNA]</scope>
    <source>
        <strain evidence="4 5">TET16</strain>
    </source>
</reference>
<dbReference type="InterPro" id="IPR036278">
    <property type="entry name" value="Sialidase_sf"/>
</dbReference>
<name>A0A6M4INS4_9BACT</name>
<dbReference type="EMBL" id="CP053085">
    <property type="protein sequence ID" value="QJR35399.1"/>
    <property type="molecule type" value="Genomic_DNA"/>
</dbReference>
<keyword evidence="5" id="KW-1185">Reference proteome</keyword>
<gene>
    <name evidence="4" type="ORF">HKW67_07710</name>
</gene>
<dbReference type="InterPro" id="IPR052025">
    <property type="entry name" value="Xyloglucanase_GH74"/>
</dbReference>
<keyword evidence="4" id="KW-0378">Hydrolase</keyword>
<evidence type="ECO:0000256" key="2">
    <source>
        <dbReference type="SAM" id="SignalP"/>
    </source>
</evidence>
<feature type="signal peptide" evidence="2">
    <location>
        <begin position="1"/>
        <end position="26"/>
    </location>
</feature>
<dbReference type="Pfam" id="PF15902">
    <property type="entry name" value="Sortilin-Vps10"/>
    <property type="match status" value="1"/>
</dbReference>
<accession>A0A6M4INS4</accession>
<keyword evidence="1" id="KW-0677">Repeat</keyword>
<evidence type="ECO:0000259" key="3">
    <source>
        <dbReference type="Pfam" id="PF15902"/>
    </source>
</evidence>
<evidence type="ECO:0000313" key="5">
    <source>
        <dbReference type="Proteomes" id="UP000500938"/>
    </source>
</evidence>
<proteinExistence type="predicted"/>
<dbReference type="PANTHER" id="PTHR43739:SF5">
    <property type="entry name" value="EXO-ALPHA-SIALIDASE"/>
    <property type="match status" value="1"/>
</dbReference>
<dbReference type="InterPro" id="IPR015943">
    <property type="entry name" value="WD40/YVTN_repeat-like_dom_sf"/>
</dbReference>
<dbReference type="SUPFAM" id="SSF50939">
    <property type="entry name" value="Sialidases"/>
    <property type="match status" value="3"/>
</dbReference>
<keyword evidence="2" id="KW-0732">Signal</keyword>
<feature type="domain" description="Sortilin N-terminal" evidence="3">
    <location>
        <begin position="149"/>
        <end position="272"/>
    </location>
</feature>
<organism evidence="4 5">
    <name type="scientific">Gemmatimonas groenlandica</name>
    <dbReference type="NCBI Taxonomy" id="2732249"/>
    <lineage>
        <taxon>Bacteria</taxon>
        <taxon>Pseudomonadati</taxon>
        <taxon>Gemmatimonadota</taxon>
        <taxon>Gemmatimonadia</taxon>
        <taxon>Gemmatimonadales</taxon>
        <taxon>Gemmatimonadaceae</taxon>
        <taxon>Gemmatimonas</taxon>
    </lineage>
</organism>
<dbReference type="PANTHER" id="PTHR43739">
    <property type="entry name" value="XYLOGLUCANASE (EUROFUNG)"/>
    <property type="match status" value="1"/>
</dbReference>
<dbReference type="Gene3D" id="2.130.10.10">
    <property type="entry name" value="YVTN repeat-like/Quinoprotein amine dehydrogenase"/>
    <property type="match status" value="5"/>
</dbReference>
<dbReference type="KEGG" id="ggr:HKW67_07710"/>